<dbReference type="STRING" id="759620.WS105_1234"/>
<proteinExistence type="predicted"/>
<dbReference type="KEGG" id="wct:WS74_1240"/>
<keyword evidence="1" id="KW-1133">Transmembrane helix</keyword>
<feature type="transmembrane region" description="Helical" evidence="1">
    <location>
        <begin position="33"/>
        <end position="53"/>
    </location>
</feature>
<feature type="transmembrane region" description="Helical" evidence="1">
    <location>
        <begin position="81"/>
        <end position="105"/>
    </location>
</feature>
<dbReference type="EMBL" id="CP009223">
    <property type="protein sequence ID" value="AIM63489.1"/>
    <property type="molecule type" value="Genomic_DNA"/>
</dbReference>
<keyword evidence="1" id="KW-0472">Membrane</keyword>
<reference evidence="2 3" key="1">
    <citation type="journal article" date="2014" name="Genome Announc.">
        <title>Complete Genome Sequences of Fish Pathogenic Weissella ceti Strains WS74 and WS105.</title>
        <authorList>
            <person name="Figueiredo H.C."/>
            <person name="Leal C.A."/>
            <person name="Dorella F.A."/>
            <person name="Carvalho A.F."/>
            <person name="Soares S.C."/>
            <person name="Pereira F.L."/>
            <person name="Azevedo V.A."/>
        </authorList>
    </citation>
    <scope>NUCLEOTIDE SEQUENCE [LARGE SCALE GENOMIC DNA]</scope>
    <source>
        <strain evidence="2 3">WS74</strain>
    </source>
</reference>
<dbReference type="KEGG" id="wce:WS08_1171"/>
<dbReference type="KEGG" id="wci:WS105_1234"/>
<evidence type="ECO:0000256" key="1">
    <source>
        <dbReference type="SAM" id="Phobius"/>
    </source>
</evidence>
<gene>
    <name evidence="2" type="ORF">WS74_1240</name>
</gene>
<dbReference type="PATRIC" id="fig|759620.7.peg.1196"/>
<name>A0A075TX07_9LACO</name>
<dbReference type="RefSeq" id="WP_009765116.1">
    <property type="nucleotide sequence ID" value="NZ_CP009223.1"/>
</dbReference>
<evidence type="ECO:0000313" key="3">
    <source>
        <dbReference type="Proteomes" id="UP000029079"/>
    </source>
</evidence>
<evidence type="ECO:0000313" key="2">
    <source>
        <dbReference type="EMBL" id="AIM63489.1"/>
    </source>
</evidence>
<keyword evidence="1" id="KW-0812">Transmembrane</keyword>
<dbReference type="AlphaFoldDB" id="A0A075TX07"/>
<sequence>MQNEMNVVPEEVKGWNWGAFMYSILWGIGNKSYLVFLMLIPIFNIVWMFVIGAKGNEWAWKNGNYTDVATFKAVQETWNRAGLFMFIVMLVSVLFTVLAIIFGGLTVASLGN</sequence>
<accession>A0A075TX07</accession>
<protein>
    <submittedName>
        <fullName evidence="2">Uncharacterized protein</fullName>
    </submittedName>
</protein>
<organism evidence="2 3">
    <name type="scientific">Weissella ceti</name>
    <dbReference type="NCBI Taxonomy" id="759620"/>
    <lineage>
        <taxon>Bacteria</taxon>
        <taxon>Bacillati</taxon>
        <taxon>Bacillota</taxon>
        <taxon>Bacilli</taxon>
        <taxon>Lactobacillales</taxon>
        <taxon>Lactobacillaceae</taxon>
        <taxon>Weissella</taxon>
    </lineage>
</organism>
<keyword evidence="3" id="KW-1185">Reference proteome</keyword>
<dbReference type="Proteomes" id="UP000029079">
    <property type="component" value="Chromosome"/>
</dbReference>
<reference evidence="3" key="2">
    <citation type="submission" date="2014-08" db="EMBL/GenBank/DDBJ databases">
        <title>Complete genome of Weissella ceti strain WS74 isolated from diseased rainbow trout in Brazil.</title>
        <authorList>
            <person name="Figueiredo H.C.P."/>
            <person name="Leal C.A.G."/>
            <person name="Pereira F.L."/>
            <person name="Soares S.C."/>
            <person name="Dorella F.A."/>
            <person name="Carvalho A.F."/>
            <person name="Azevedo V.A.C."/>
        </authorList>
    </citation>
    <scope>NUCLEOTIDE SEQUENCE [LARGE SCALE GENOMIC DNA]</scope>
    <source>
        <strain evidence="3">WS74</strain>
    </source>
</reference>